<reference evidence="1 2" key="1">
    <citation type="submission" date="2021-12" db="EMBL/GenBank/DDBJ databases">
        <title>Discovery of the Pendulisporaceae a myxobacterial family with distinct sporulation behavior and unique specialized metabolism.</title>
        <authorList>
            <person name="Garcia R."/>
            <person name="Popoff A."/>
            <person name="Bader C.D."/>
            <person name="Loehr J."/>
            <person name="Walesch S."/>
            <person name="Walt C."/>
            <person name="Boldt J."/>
            <person name="Bunk B."/>
            <person name="Haeckl F.J.F.P.J."/>
            <person name="Gunesch A.P."/>
            <person name="Birkelbach J."/>
            <person name="Nuebel U."/>
            <person name="Pietschmann T."/>
            <person name="Bach T."/>
            <person name="Mueller R."/>
        </authorList>
    </citation>
    <scope>NUCLEOTIDE SEQUENCE [LARGE SCALE GENOMIC DNA]</scope>
    <source>
        <strain evidence="1 2">MSr12523</strain>
    </source>
</reference>
<sequence>MNEVIQRLFRDLAARVPAAGEQRENFFRALSNADTALQQIFIQYPSVEDGGARNAAYHDVQQVVAHPLYPHSPFEPAGHFGDDVVYEAEIVRLWAKVECALATSVAGRASLPDSGGPE</sequence>
<dbReference type="EMBL" id="CP089982">
    <property type="protein sequence ID" value="WXA94624.1"/>
    <property type="molecule type" value="Genomic_DNA"/>
</dbReference>
<gene>
    <name evidence="1" type="ORF">LZC95_50430</name>
</gene>
<keyword evidence="2" id="KW-1185">Reference proteome</keyword>
<organism evidence="1 2">
    <name type="scientific">Pendulispora brunnea</name>
    <dbReference type="NCBI Taxonomy" id="2905690"/>
    <lineage>
        <taxon>Bacteria</taxon>
        <taxon>Pseudomonadati</taxon>
        <taxon>Myxococcota</taxon>
        <taxon>Myxococcia</taxon>
        <taxon>Myxococcales</taxon>
        <taxon>Sorangiineae</taxon>
        <taxon>Pendulisporaceae</taxon>
        <taxon>Pendulispora</taxon>
    </lineage>
</organism>
<name>A0ABZ2K962_9BACT</name>
<dbReference type="RefSeq" id="WP_394845235.1">
    <property type="nucleotide sequence ID" value="NZ_CP089982.1"/>
</dbReference>
<protein>
    <submittedName>
        <fullName evidence="1">Uncharacterized protein</fullName>
    </submittedName>
</protein>
<evidence type="ECO:0000313" key="2">
    <source>
        <dbReference type="Proteomes" id="UP001379533"/>
    </source>
</evidence>
<accession>A0ABZ2K962</accession>
<proteinExistence type="predicted"/>
<evidence type="ECO:0000313" key="1">
    <source>
        <dbReference type="EMBL" id="WXA94624.1"/>
    </source>
</evidence>
<dbReference type="Proteomes" id="UP001379533">
    <property type="component" value="Chromosome"/>
</dbReference>